<evidence type="ECO:0000313" key="4">
    <source>
        <dbReference type="EMBL" id="PLB43727.1"/>
    </source>
</evidence>
<evidence type="ECO:0000256" key="2">
    <source>
        <dbReference type="SAM" id="Phobius"/>
    </source>
</evidence>
<keyword evidence="2" id="KW-0812">Transmembrane</keyword>
<dbReference type="PANTHER" id="PTHR38695:SF1">
    <property type="entry name" value="AMINO ACID PERMEASE_ SLC12A DOMAIN-CONTAINING PROTEIN"/>
    <property type="match status" value="1"/>
</dbReference>
<organism evidence="4 5">
    <name type="scientific">Aspergillus steynii IBT 23096</name>
    <dbReference type="NCBI Taxonomy" id="1392250"/>
    <lineage>
        <taxon>Eukaryota</taxon>
        <taxon>Fungi</taxon>
        <taxon>Dikarya</taxon>
        <taxon>Ascomycota</taxon>
        <taxon>Pezizomycotina</taxon>
        <taxon>Eurotiomycetes</taxon>
        <taxon>Eurotiomycetidae</taxon>
        <taxon>Eurotiales</taxon>
        <taxon>Aspergillaceae</taxon>
        <taxon>Aspergillus</taxon>
        <taxon>Aspergillus subgen. Circumdati</taxon>
    </lineage>
</organism>
<dbReference type="RefSeq" id="XP_024699029.1">
    <property type="nucleotide sequence ID" value="XM_024847976.1"/>
</dbReference>
<accession>A0A2I2FT11</accession>
<reference evidence="4 5" key="1">
    <citation type="submission" date="2016-12" db="EMBL/GenBank/DDBJ databases">
        <title>The genomes of Aspergillus section Nigri reveals drivers in fungal speciation.</title>
        <authorList>
            <consortium name="DOE Joint Genome Institute"/>
            <person name="Vesth T.C."/>
            <person name="Nybo J."/>
            <person name="Theobald S."/>
            <person name="Brandl J."/>
            <person name="Frisvad J.C."/>
            <person name="Nielsen K.F."/>
            <person name="Lyhne E.K."/>
            <person name="Kogle M.E."/>
            <person name="Kuo A."/>
            <person name="Riley R."/>
            <person name="Clum A."/>
            <person name="Nolan M."/>
            <person name="Lipzen A."/>
            <person name="Salamov A."/>
            <person name="Henrissat B."/>
            <person name="Wiebenga A."/>
            <person name="De Vries R.P."/>
            <person name="Grigoriev I.V."/>
            <person name="Mortensen U.H."/>
            <person name="Andersen M.R."/>
            <person name="Baker S.E."/>
        </authorList>
    </citation>
    <scope>NUCLEOTIDE SEQUENCE [LARGE SCALE GENOMIC DNA]</scope>
    <source>
        <strain evidence="4 5">IBT 23096</strain>
    </source>
</reference>
<feature type="region of interest" description="Disordered" evidence="1">
    <location>
        <begin position="1"/>
        <end position="25"/>
    </location>
</feature>
<dbReference type="AlphaFoldDB" id="A0A2I2FT11"/>
<feature type="compositionally biased region" description="Low complexity" evidence="1">
    <location>
        <begin position="194"/>
        <end position="209"/>
    </location>
</feature>
<gene>
    <name evidence="4" type="ORF">P170DRAFT_430758</name>
</gene>
<evidence type="ECO:0000259" key="3">
    <source>
        <dbReference type="Pfam" id="PF17648"/>
    </source>
</evidence>
<comment type="caution">
    <text evidence="4">The sequence shown here is derived from an EMBL/GenBank/DDBJ whole genome shotgun (WGS) entry which is preliminary data.</text>
</comment>
<evidence type="ECO:0000313" key="5">
    <source>
        <dbReference type="Proteomes" id="UP000234275"/>
    </source>
</evidence>
<dbReference type="EMBL" id="MSFO01000010">
    <property type="protein sequence ID" value="PLB43727.1"/>
    <property type="molecule type" value="Genomic_DNA"/>
</dbReference>
<dbReference type="GeneID" id="36555675"/>
<dbReference type="Pfam" id="PF17648">
    <property type="entry name" value="Luciferase"/>
    <property type="match status" value="1"/>
</dbReference>
<name>A0A2I2FT11_9EURO</name>
<dbReference type="InterPro" id="IPR040841">
    <property type="entry name" value="Luciferase_dom"/>
</dbReference>
<dbReference type="PANTHER" id="PTHR38695">
    <property type="entry name" value="AMINO ACID PERMEASE_ SLC12A DOMAIN-CONTAINING PROTEIN"/>
    <property type="match status" value="1"/>
</dbReference>
<sequence>MDTPYSPPANVPIHPNAPPSPPLPTSKPSHLLSLHLLLLILPPTLFLLHAIRKDYHAFLALGPGGTPSTPTGYLRICILRLLALRNPFSPPSIPDSLSPQTGYFHRFSPLSPSPSSSAAGNPTKDTARILPHRRGPRPLVTGIAPQRQLTQRSTQAIYETLTQEIHALVHAHPEKYYTGTSCFEKHSTGIFALPSSPSSKPQPQDQNQPHPTGKRSRVTCNGEICHSHPIDGSLHLTLHPADVRVLVERGWGQRHPLAWEEDGWARRWLCGRRFVPAGFVMVYAPRDEREVQVVMEVVRAAGWWVCGED</sequence>
<feature type="compositionally biased region" description="Low complexity" evidence="1">
    <location>
        <begin position="108"/>
        <end position="117"/>
    </location>
</feature>
<feature type="transmembrane region" description="Helical" evidence="2">
    <location>
        <begin position="31"/>
        <end position="51"/>
    </location>
</feature>
<dbReference type="OrthoDB" id="5358398at2759"/>
<keyword evidence="2" id="KW-0472">Membrane</keyword>
<dbReference type="STRING" id="1392250.A0A2I2FT11"/>
<dbReference type="Proteomes" id="UP000234275">
    <property type="component" value="Unassembled WGS sequence"/>
</dbReference>
<proteinExistence type="predicted"/>
<feature type="domain" description="Luciferase" evidence="3">
    <location>
        <begin position="221"/>
        <end position="301"/>
    </location>
</feature>
<dbReference type="VEuPathDB" id="FungiDB:P170DRAFT_430758"/>
<dbReference type="InterPro" id="IPR048273">
    <property type="entry name" value="Luciferase"/>
</dbReference>
<feature type="region of interest" description="Disordered" evidence="1">
    <location>
        <begin position="104"/>
        <end position="151"/>
    </location>
</feature>
<keyword evidence="5" id="KW-1185">Reference proteome</keyword>
<evidence type="ECO:0000256" key="1">
    <source>
        <dbReference type="SAM" id="MobiDB-lite"/>
    </source>
</evidence>
<feature type="region of interest" description="Disordered" evidence="1">
    <location>
        <begin position="192"/>
        <end position="219"/>
    </location>
</feature>
<keyword evidence="2" id="KW-1133">Transmembrane helix</keyword>
<protein>
    <recommendedName>
        <fullName evidence="3">Luciferase domain-containing protein</fullName>
    </recommendedName>
</protein>